<evidence type="ECO:0000313" key="2">
    <source>
        <dbReference type="Proteomes" id="UP000789920"/>
    </source>
</evidence>
<keyword evidence="2" id="KW-1185">Reference proteome</keyword>
<sequence length="96" mass="10989">MDDDLFEYTDGEYLQCYDPDVDYEILDDNESYLENASQISSTSRTTTTEGTIIDNDYDIKEIFFDHAALSHAKSLAISNFEGPEQEETDIDWLAVD</sequence>
<name>A0ACA9RXD2_9GLOM</name>
<dbReference type="EMBL" id="CAJVQC010076031">
    <property type="protein sequence ID" value="CAG8814341.1"/>
    <property type="molecule type" value="Genomic_DNA"/>
</dbReference>
<dbReference type="Proteomes" id="UP000789920">
    <property type="component" value="Unassembled WGS sequence"/>
</dbReference>
<organism evidence="1 2">
    <name type="scientific">Racocetra persica</name>
    <dbReference type="NCBI Taxonomy" id="160502"/>
    <lineage>
        <taxon>Eukaryota</taxon>
        <taxon>Fungi</taxon>
        <taxon>Fungi incertae sedis</taxon>
        <taxon>Mucoromycota</taxon>
        <taxon>Glomeromycotina</taxon>
        <taxon>Glomeromycetes</taxon>
        <taxon>Diversisporales</taxon>
        <taxon>Gigasporaceae</taxon>
        <taxon>Racocetra</taxon>
    </lineage>
</organism>
<proteinExistence type="predicted"/>
<evidence type="ECO:0000313" key="1">
    <source>
        <dbReference type="EMBL" id="CAG8814341.1"/>
    </source>
</evidence>
<protein>
    <submittedName>
        <fullName evidence="1">29398_t:CDS:1</fullName>
    </submittedName>
</protein>
<reference evidence="1" key="1">
    <citation type="submission" date="2021-06" db="EMBL/GenBank/DDBJ databases">
        <authorList>
            <person name="Kallberg Y."/>
            <person name="Tangrot J."/>
            <person name="Rosling A."/>
        </authorList>
    </citation>
    <scope>NUCLEOTIDE SEQUENCE</scope>
    <source>
        <strain evidence="1">MA461A</strain>
    </source>
</reference>
<comment type="caution">
    <text evidence="1">The sequence shown here is derived from an EMBL/GenBank/DDBJ whole genome shotgun (WGS) entry which is preliminary data.</text>
</comment>
<gene>
    <name evidence="1" type="ORF">RPERSI_LOCUS23965</name>
</gene>
<accession>A0ACA9RXD2</accession>
<feature type="non-terminal residue" evidence="1">
    <location>
        <position position="96"/>
    </location>
</feature>